<dbReference type="AlphaFoldDB" id="A0A9P4U161"/>
<evidence type="ECO:0000313" key="4">
    <source>
        <dbReference type="Proteomes" id="UP000800235"/>
    </source>
</evidence>
<comment type="caution">
    <text evidence="3">The sequence shown here is derived from an EMBL/GenBank/DDBJ whole genome shotgun (WGS) entry which is preliminary data.</text>
</comment>
<evidence type="ECO:0000256" key="1">
    <source>
        <dbReference type="SAM" id="MobiDB-lite"/>
    </source>
</evidence>
<keyword evidence="4" id="KW-1185">Reference proteome</keyword>
<dbReference type="EMBL" id="MU007021">
    <property type="protein sequence ID" value="KAF2433430.1"/>
    <property type="molecule type" value="Genomic_DNA"/>
</dbReference>
<name>A0A9P4U161_9PEZI</name>
<evidence type="ECO:0000256" key="2">
    <source>
        <dbReference type="SAM" id="SignalP"/>
    </source>
</evidence>
<proteinExistence type="predicted"/>
<feature type="chain" id="PRO_5040482959" evidence="2">
    <location>
        <begin position="26"/>
        <end position="77"/>
    </location>
</feature>
<organism evidence="3 4">
    <name type="scientific">Tothia fuscella</name>
    <dbReference type="NCBI Taxonomy" id="1048955"/>
    <lineage>
        <taxon>Eukaryota</taxon>
        <taxon>Fungi</taxon>
        <taxon>Dikarya</taxon>
        <taxon>Ascomycota</taxon>
        <taxon>Pezizomycotina</taxon>
        <taxon>Dothideomycetes</taxon>
        <taxon>Pleosporomycetidae</taxon>
        <taxon>Venturiales</taxon>
        <taxon>Cylindrosympodiaceae</taxon>
        <taxon>Tothia</taxon>
    </lineage>
</organism>
<evidence type="ECO:0000313" key="3">
    <source>
        <dbReference type="EMBL" id="KAF2433430.1"/>
    </source>
</evidence>
<protein>
    <submittedName>
        <fullName evidence="3">Uncharacterized protein</fullName>
    </submittedName>
</protein>
<keyword evidence="2" id="KW-0732">Signal</keyword>
<gene>
    <name evidence="3" type="ORF">EJ08DRAFT_694703</name>
</gene>
<sequence>MAMPSKLTTTLLFLLLGSTIRPAEAARARTNEWFPRNLMADNGQNGTMPRCPYPYSGRSAPTPVPTAQSYFGFGRSE</sequence>
<reference evidence="3" key="1">
    <citation type="journal article" date="2020" name="Stud. Mycol.">
        <title>101 Dothideomycetes genomes: a test case for predicting lifestyles and emergence of pathogens.</title>
        <authorList>
            <person name="Haridas S."/>
            <person name="Albert R."/>
            <person name="Binder M."/>
            <person name="Bloem J."/>
            <person name="Labutti K."/>
            <person name="Salamov A."/>
            <person name="Andreopoulos B."/>
            <person name="Baker S."/>
            <person name="Barry K."/>
            <person name="Bills G."/>
            <person name="Bluhm B."/>
            <person name="Cannon C."/>
            <person name="Castanera R."/>
            <person name="Culley D."/>
            <person name="Daum C."/>
            <person name="Ezra D."/>
            <person name="Gonzalez J."/>
            <person name="Henrissat B."/>
            <person name="Kuo A."/>
            <person name="Liang C."/>
            <person name="Lipzen A."/>
            <person name="Lutzoni F."/>
            <person name="Magnuson J."/>
            <person name="Mondo S."/>
            <person name="Nolan M."/>
            <person name="Ohm R."/>
            <person name="Pangilinan J."/>
            <person name="Park H.-J."/>
            <person name="Ramirez L."/>
            <person name="Alfaro M."/>
            <person name="Sun H."/>
            <person name="Tritt A."/>
            <person name="Yoshinaga Y."/>
            <person name="Zwiers L.-H."/>
            <person name="Turgeon B."/>
            <person name="Goodwin S."/>
            <person name="Spatafora J."/>
            <person name="Crous P."/>
            <person name="Grigoriev I."/>
        </authorList>
    </citation>
    <scope>NUCLEOTIDE SEQUENCE</scope>
    <source>
        <strain evidence="3">CBS 130266</strain>
    </source>
</reference>
<dbReference type="Proteomes" id="UP000800235">
    <property type="component" value="Unassembled WGS sequence"/>
</dbReference>
<accession>A0A9P4U161</accession>
<feature type="signal peptide" evidence="2">
    <location>
        <begin position="1"/>
        <end position="25"/>
    </location>
</feature>
<feature type="region of interest" description="Disordered" evidence="1">
    <location>
        <begin position="37"/>
        <end position="60"/>
    </location>
</feature>